<evidence type="ECO:0000256" key="1">
    <source>
        <dbReference type="ARBA" id="ARBA00022801"/>
    </source>
</evidence>
<dbReference type="Gene3D" id="3.40.50.1820">
    <property type="entry name" value="alpha/beta hydrolase"/>
    <property type="match status" value="1"/>
</dbReference>
<evidence type="ECO:0000313" key="3">
    <source>
        <dbReference type="EMBL" id="ACU95346.1"/>
    </source>
</evidence>
<dbReference type="InterPro" id="IPR029058">
    <property type="entry name" value="AB_hydrolase_fold"/>
</dbReference>
<reference evidence="3 4" key="1">
    <citation type="journal article" date="2009" name="Stand. Genomic Sci.">
        <title>Complete genome sequence of Saccharomonospora viridis type strain (P101).</title>
        <authorList>
            <person name="Pati A."/>
            <person name="Sikorski J."/>
            <person name="Nolan M."/>
            <person name="Lapidus A."/>
            <person name="Copeland A."/>
            <person name="Glavina Del Rio T."/>
            <person name="Lucas S."/>
            <person name="Chen F."/>
            <person name="Tice H."/>
            <person name="Pitluck S."/>
            <person name="Cheng J.F."/>
            <person name="Chertkov O."/>
            <person name="Brettin T."/>
            <person name="Han C."/>
            <person name="Detter J.C."/>
            <person name="Kuske C."/>
            <person name="Bruce D."/>
            <person name="Goodwin L."/>
            <person name="Chain P."/>
            <person name="D'haeseleer P."/>
            <person name="Chen A."/>
            <person name="Palaniappan K."/>
            <person name="Ivanova N."/>
            <person name="Mavromatis K."/>
            <person name="Mikhailova N."/>
            <person name="Rohde M."/>
            <person name="Tindall B.J."/>
            <person name="Goker M."/>
            <person name="Bristow J."/>
            <person name="Eisen J.A."/>
            <person name="Markowitz V."/>
            <person name="Hugenholtz P."/>
            <person name="Kyrpides N.C."/>
            <person name="Klenk H.P."/>
        </authorList>
    </citation>
    <scope>NUCLEOTIDE SEQUENCE [LARGE SCALE GENOMIC DNA]</scope>
    <source>
        <strain evidence="4">ATCC 15386 / DSM 43017 / JCM 3036 / NBRC 12207 / P101</strain>
    </source>
</reference>
<dbReference type="Pfam" id="PF12697">
    <property type="entry name" value="Abhydrolase_6"/>
    <property type="match status" value="1"/>
</dbReference>
<dbReference type="STRING" id="471857.Svir_02640"/>
<evidence type="ECO:0000313" key="4">
    <source>
        <dbReference type="Proteomes" id="UP000000841"/>
    </source>
</evidence>
<dbReference type="EMBL" id="CP001683">
    <property type="protein sequence ID" value="ACU95346.1"/>
    <property type="molecule type" value="Genomic_DNA"/>
</dbReference>
<dbReference type="eggNOG" id="COG2267">
    <property type="taxonomic scope" value="Bacteria"/>
</dbReference>
<name>C7MSY5_SACVD</name>
<dbReference type="PANTHER" id="PTHR43798">
    <property type="entry name" value="MONOACYLGLYCEROL LIPASE"/>
    <property type="match status" value="1"/>
</dbReference>
<dbReference type="GO" id="GO:0016020">
    <property type="term" value="C:membrane"/>
    <property type="evidence" value="ECO:0007669"/>
    <property type="project" value="TreeGrafter"/>
</dbReference>
<evidence type="ECO:0000259" key="2">
    <source>
        <dbReference type="Pfam" id="PF12697"/>
    </source>
</evidence>
<accession>C7MSY5</accession>
<dbReference type="PANTHER" id="PTHR43798:SF31">
    <property type="entry name" value="AB HYDROLASE SUPERFAMILY PROTEIN YCLE"/>
    <property type="match status" value="1"/>
</dbReference>
<dbReference type="KEGG" id="svi:Svir_02640"/>
<feature type="domain" description="AB hydrolase-1" evidence="2">
    <location>
        <begin position="26"/>
        <end position="260"/>
    </location>
</feature>
<sequence>MRSEVVGASGVRMGVRVDGELDAPAIVFVHGWAQSARVWECQFADPQLRGRFRLLAPDLRGHGTSETPEDGYDDPAVWADDLAAVLEAAGPNAVVVGWSYGGLVITDYLRVHGTRGLAGIVFVGAITEIGKGRPGGRVGPAMSAALPDALSDDLDVALPALRTLAAGMASRPVPGHVTQALLGASLSVPPKVRKALFRRDVDSADVLADIDVPTLVLHGTDDAVVDVSAGEYTAGKIAGAVTRWWEGVGHLPFVESSREFDTTLRWFAEQVVDGAVGRTER</sequence>
<keyword evidence="4" id="KW-1185">Reference proteome</keyword>
<dbReference type="ESTHER" id="sacvd-c7msy5">
    <property type="family name" value="Haloperoxidase"/>
</dbReference>
<dbReference type="RefSeq" id="WP_012795779.1">
    <property type="nucleotide sequence ID" value="NC_013159.1"/>
</dbReference>
<proteinExistence type="predicted"/>
<organism evidence="3 4">
    <name type="scientific">Saccharomonospora viridis (strain ATCC 15386 / DSM 43017 / JCM 3036 / CCUG 5913 / NBRC 12207 / NCIMB 9602 / P101)</name>
    <name type="common">Thermoactinomyces viridis</name>
    <dbReference type="NCBI Taxonomy" id="471857"/>
    <lineage>
        <taxon>Bacteria</taxon>
        <taxon>Bacillati</taxon>
        <taxon>Actinomycetota</taxon>
        <taxon>Actinomycetes</taxon>
        <taxon>Pseudonocardiales</taxon>
        <taxon>Pseudonocardiaceae</taxon>
        <taxon>Saccharomonospora</taxon>
    </lineage>
</organism>
<keyword evidence="1 3" id="KW-0378">Hydrolase</keyword>
<protein>
    <submittedName>
        <fullName evidence="3">Predicted hydrolase or acyltransferase of alpha/beta superfamily</fullName>
    </submittedName>
</protein>
<dbReference type="PRINTS" id="PR00412">
    <property type="entry name" value="EPOXHYDRLASE"/>
</dbReference>
<dbReference type="HOGENOM" id="CLU_020336_18_0_11"/>
<keyword evidence="3" id="KW-0012">Acyltransferase</keyword>
<dbReference type="Proteomes" id="UP000000841">
    <property type="component" value="Chromosome"/>
</dbReference>
<dbReference type="InterPro" id="IPR000639">
    <property type="entry name" value="Epox_hydrolase-like"/>
</dbReference>
<gene>
    <name evidence="3" type="ordered locus">Svir_02640</name>
</gene>
<dbReference type="InterPro" id="IPR050266">
    <property type="entry name" value="AB_hydrolase_sf"/>
</dbReference>
<keyword evidence="3" id="KW-0808">Transferase</keyword>
<dbReference type="AlphaFoldDB" id="C7MSY5"/>
<dbReference type="PRINTS" id="PR00111">
    <property type="entry name" value="ABHYDROLASE"/>
</dbReference>
<dbReference type="GO" id="GO:0016787">
    <property type="term" value="F:hydrolase activity"/>
    <property type="evidence" value="ECO:0007669"/>
    <property type="project" value="UniProtKB-KW"/>
</dbReference>
<dbReference type="GO" id="GO:0016746">
    <property type="term" value="F:acyltransferase activity"/>
    <property type="evidence" value="ECO:0007669"/>
    <property type="project" value="UniProtKB-KW"/>
</dbReference>
<dbReference type="SUPFAM" id="SSF53474">
    <property type="entry name" value="alpha/beta-Hydrolases"/>
    <property type="match status" value="1"/>
</dbReference>
<dbReference type="InterPro" id="IPR000073">
    <property type="entry name" value="AB_hydrolase_1"/>
</dbReference>